<name>A0A0L6VKT9_9BASI</name>
<evidence type="ECO:0000313" key="4">
    <source>
        <dbReference type="Proteomes" id="UP000037035"/>
    </source>
</evidence>
<dbReference type="GO" id="GO:0003677">
    <property type="term" value="F:DNA binding"/>
    <property type="evidence" value="ECO:0007669"/>
    <property type="project" value="InterPro"/>
</dbReference>
<dbReference type="PANTHER" id="PTHR46564">
    <property type="entry name" value="TRANSPOSASE"/>
    <property type="match status" value="1"/>
</dbReference>
<dbReference type="PANTHER" id="PTHR46564:SF1">
    <property type="entry name" value="TRANSPOSASE"/>
    <property type="match status" value="1"/>
</dbReference>
<dbReference type="InterPro" id="IPR009057">
    <property type="entry name" value="Homeodomain-like_sf"/>
</dbReference>
<dbReference type="InterPro" id="IPR001523">
    <property type="entry name" value="Paired_dom"/>
</dbReference>
<comment type="caution">
    <text evidence="3">The sequence shown here is derived from an EMBL/GenBank/DDBJ whole genome shotgun (WGS) entry which is preliminary data.</text>
</comment>
<keyword evidence="1" id="KW-0472">Membrane</keyword>
<evidence type="ECO:0000256" key="1">
    <source>
        <dbReference type="SAM" id="Phobius"/>
    </source>
</evidence>
<dbReference type="Proteomes" id="UP000037035">
    <property type="component" value="Unassembled WGS sequence"/>
</dbReference>
<accession>A0A0L6VKT9</accession>
<dbReference type="PROSITE" id="PS51057">
    <property type="entry name" value="PAIRED_2"/>
    <property type="match status" value="1"/>
</dbReference>
<keyword evidence="1" id="KW-0812">Transmembrane</keyword>
<dbReference type="VEuPathDB" id="FungiDB:VP01_1411g5"/>
<proteinExistence type="predicted"/>
<feature type="domain" description="Paired" evidence="2">
    <location>
        <begin position="1"/>
        <end position="116"/>
    </location>
</feature>
<keyword evidence="4" id="KW-1185">Reference proteome</keyword>
<dbReference type="OrthoDB" id="3504114at2759"/>
<dbReference type="Pfam" id="PF00292">
    <property type="entry name" value="PAX"/>
    <property type="match status" value="1"/>
</dbReference>
<dbReference type="GO" id="GO:0006355">
    <property type="term" value="P:regulation of DNA-templated transcription"/>
    <property type="evidence" value="ECO:0007669"/>
    <property type="project" value="InterPro"/>
</dbReference>
<organism evidence="3 4">
    <name type="scientific">Puccinia sorghi</name>
    <dbReference type="NCBI Taxonomy" id="27349"/>
    <lineage>
        <taxon>Eukaryota</taxon>
        <taxon>Fungi</taxon>
        <taxon>Dikarya</taxon>
        <taxon>Basidiomycota</taxon>
        <taxon>Pucciniomycotina</taxon>
        <taxon>Pucciniomycetes</taxon>
        <taxon>Pucciniales</taxon>
        <taxon>Pucciniaceae</taxon>
        <taxon>Puccinia</taxon>
    </lineage>
</organism>
<feature type="transmembrane region" description="Helical" evidence="1">
    <location>
        <begin position="225"/>
        <end position="243"/>
    </location>
</feature>
<dbReference type="EMBL" id="LAVV01004577">
    <property type="protein sequence ID" value="KNZ61363.1"/>
    <property type="molecule type" value="Genomic_DNA"/>
</dbReference>
<keyword evidence="1" id="KW-1133">Transmembrane helix</keyword>
<dbReference type="SUPFAM" id="SSF46689">
    <property type="entry name" value="Homeodomain-like"/>
    <property type="match status" value="1"/>
</dbReference>
<dbReference type="STRING" id="27349.A0A0L6VKT9"/>
<evidence type="ECO:0000313" key="3">
    <source>
        <dbReference type="EMBL" id="KNZ61363.1"/>
    </source>
</evidence>
<sequence length="253" mass="29427">MPRRPLNSYVKYLAVDLRSQGVNINEIKRIVRIDFSNSSLHRWTKLLQRTGSVVRNPNEYNKFGPSVSIPPRIQEKLREYLNKNPTTYLAEIQEWLLKEHDILTCISTIDQTLRNVMKISLKKNHLVNSKRSDSMMAEYLAQVGTMPAEFMVFADESSICQRSLIRMRGRAPHAQRSHHQTNHSNAKRYSLLPGISLYGVLGLNIKEGLFKRPDFESFLKHTLRCVINMVGFFLIILFFYINILTPNVKQEYT</sequence>
<evidence type="ECO:0000259" key="2">
    <source>
        <dbReference type="PROSITE" id="PS51057"/>
    </source>
</evidence>
<reference evidence="3 4" key="1">
    <citation type="submission" date="2015-08" db="EMBL/GenBank/DDBJ databases">
        <title>Next Generation Sequencing and Analysis of the Genome of Puccinia sorghi L Schw, the Causal Agent of Maize Common Rust.</title>
        <authorList>
            <person name="Rochi L."/>
            <person name="Burguener G."/>
            <person name="Darino M."/>
            <person name="Turjanski A."/>
            <person name="Kreff E."/>
            <person name="Dieguez M.J."/>
            <person name="Sacco F."/>
        </authorList>
    </citation>
    <scope>NUCLEOTIDE SEQUENCE [LARGE SCALE GENOMIC DNA]</scope>
    <source>
        <strain evidence="3 4">RO10H11247</strain>
    </source>
</reference>
<dbReference type="AlphaFoldDB" id="A0A0L6VKT9"/>
<protein>
    <recommendedName>
        <fullName evidence="2">Paired domain-containing protein</fullName>
    </recommendedName>
</protein>
<gene>
    <name evidence="3" type="ORF">VP01_1411g5</name>
</gene>